<proteinExistence type="predicted"/>
<dbReference type="EMBL" id="PPSW01000019">
    <property type="protein sequence ID" value="TLX46660.1"/>
    <property type="molecule type" value="Genomic_DNA"/>
</dbReference>
<comment type="caution">
    <text evidence="1">The sequence shown here is derived from an EMBL/GenBank/DDBJ whole genome shotgun (WGS) entry which is preliminary data.</text>
</comment>
<dbReference type="RefSeq" id="WP_138481885.1">
    <property type="nucleotide sequence ID" value="NZ_PPSW01000019.1"/>
</dbReference>
<dbReference type="Proteomes" id="UP000309186">
    <property type="component" value="Unassembled WGS sequence"/>
</dbReference>
<protein>
    <submittedName>
        <fullName evidence="1">DUF4868 domain-containing protein</fullName>
    </submittedName>
</protein>
<dbReference type="InterPro" id="IPR048119">
    <property type="entry name" value="KwaB"/>
</dbReference>
<evidence type="ECO:0000313" key="2">
    <source>
        <dbReference type="Proteomes" id="UP000309186"/>
    </source>
</evidence>
<dbReference type="NCBIfam" id="NF041623">
    <property type="entry name" value="KwaB"/>
    <property type="match status" value="1"/>
</dbReference>
<reference evidence="1 2" key="1">
    <citation type="submission" date="2018-01" db="EMBL/GenBank/DDBJ databases">
        <title>Co-occurrence of chitin degradation, pigmentation and bioactivity in marine Pseudoalteromonas.</title>
        <authorList>
            <person name="Paulsen S."/>
            <person name="Gram L."/>
            <person name="Machado H."/>
        </authorList>
    </citation>
    <scope>NUCLEOTIDE SEQUENCE [LARGE SCALE GENOMIC DNA]</scope>
    <source>
        <strain evidence="1 2">S3663</strain>
    </source>
</reference>
<dbReference type="InterPro" id="IPR032359">
    <property type="entry name" value="KwaB-like"/>
</dbReference>
<sequence length="324" mass="36758">MTIENLKEEISSVITAKGCSAEFFFLLDSDEGMCVKSVDINETDQTKLAEMFTESLSNKILLNDDLSLIPISSADDRKNALYEYDLDDIPDELSNLKKIIESEKFDPFSFSDDSLKQLEGVLILIGNQDVQLAIYKHHYPITLLQKDSGFSLTKMRGSNRFQKLDQDILKIDPKFQFIKLNGKYYILDIKALERFFGFHDAIKNIATQGVENIKTSDLVMDCGVFESRLDDITFSRKLVKSASQSPVLSVIPNREILSFTNTHPALKGKFKYSADGSQFDLKTKKSQNLFLKLLNDDFLQSELTKKYYESVAKDNIEEAAENAA</sequence>
<dbReference type="OrthoDB" id="2680217at2"/>
<organism evidence="1 2">
    <name type="scientific">Pseudoalteromonas phenolica</name>
    <dbReference type="NCBI Taxonomy" id="161398"/>
    <lineage>
        <taxon>Bacteria</taxon>
        <taxon>Pseudomonadati</taxon>
        <taxon>Pseudomonadota</taxon>
        <taxon>Gammaproteobacteria</taxon>
        <taxon>Alteromonadales</taxon>
        <taxon>Pseudoalteromonadaceae</taxon>
        <taxon>Pseudoalteromonas</taxon>
    </lineage>
</organism>
<name>A0A5R9Q0I1_9GAMM</name>
<evidence type="ECO:0000313" key="1">
    <source>
        <dbReference type="EMBL" id="TLX46660.1"/>
    </source>
</evidence>
<dbReference type="Pfam" id="PF16162">
    <property type="entry name" value="KwaB"/>
    <property type="match status" value="1"/>
</dbReference>
<gene>
    <name evidence="1" type="ORF">C1E24_12395</name>
</gene>
<accession>A0A5R9Q0I1</accession>
<dbReference type="AlphaFoldDB" id="A0A5R9Q0I1"/>